<evidence type="ECO:0000313" key="3">
    <source>
        <dbReference type="Proteomes" id="UP000008311"/>
    </source>
</evidence>
<gene>
    <name evidence="2" type="ORF">RCOM_1619790</name>
</gene>
<keyword evidence="1" id="KW-0812">Transmembrane</keyword>
<dbReference type="Proteomes" id="UP000008311">
    <property type="component" value="Unassembled WGS sequence"/>
</dbReference>
<feature type="transmembrane region" description="Helical" evidence="1">
    <location>
        <begin position="12"/>
        <end position="31"/>
    </location>
</feature>
<dbReference type="InterPro" id="IPR039926">
    <property type="entry name" value="Egg_app_1"/>
</dbReference>
<dbReference type="AlphaFoldDB" id="B9REA8"/>
<protein>
    <submittedName>
        <fullName evidence="2">Uncharacterized protein</fullName>
    </submittedName>
</protein>
<keyword evidence="1" id="KW-1133">Transmembrane helix</keyword>
<keyword evidence="1" id="KW-0472">Membrane</keyword>
<accession>B9REA8</accession>
<evidence type="ECO:0000313" key="2">
    <source>
        <dbReference type="EMBL" id="EEF50716.1"/>
    </source>
</evidence>
<reference evidence="3" key="1">
    <citation type="journal article" date="2010" name="Nat. Biotechnol.">
        <title>Draft genome sequence of the oilseed species Ricinus communis.</title>
        <authorList>
            <person name="Chan A.P."/>
            <person name="Crabtree J."/>
            <person name="Zhao Q."/>
            <person name="Lorenzi H."/>
            <person name="Orvis J."/>
            <person name="Puiu D."/>
            <person name="Melake-Berhan A."/>
            <person name="Jones K.M."/>
            <person name="Redman J."/>
            <person name="Chen G."/>
            <person name="Cahoon E.B."/>
            <person name="Gedil M."/>
            <person name="Stanke M."/>
            <person name="Haas B.J."/>
            <person name="Wortman J.R."/>
            <person name="Fraser-Liggett C.M."/>
            <person name="Ravel J."/>
            <person name="Rabinowicz P.D."/>
        </authorList>
    </citation>
    <scope>NUCLEOTIDE SEQUENCE [LARGE SCALE GENOMIC DNA]</scope>
    <source>
        <strain evidence="3">cv. Hale</strain>
    </source>
</reference>
<dbReference type="eggNOG" id="KOG1187">
    <property type="taxonomic scope" value="Eukaryota"/>
</dbReference>
<dbReference type="PANTHER" id="PTHR33333">
    <property type="entry name" value="ERYTHROCYTE MEMBRANE PROTEIN 1-LIKE"/>
    <property type="match status" value="1"/>
</dbReference>
<keyword evidence="3" id="KW-1185">Reference proteome</keyword>
<evidence type="ECO:0000256" key="1">
    <source>
        <dbReference type="SAM" id="Phobius"/>
    </source>
</evidence>
<dbReference type="PANTHER" id="PTHR33333:SF32">
    <property type="entry name" value="PSAD1"/>
    <property type="match status" value="1"/>
</dbReference>
<name>B9REA8_RICCO</name>
<proteinExistence type="predicted"/>
<dbReference type="STRING" id="3988.B9REA8"/>
<sequence>MSGKNESSGIGFILSAVVGVAAVVTGIAGIFSETSGSASTIGRTMKAPGKGYRIPRADFEKDPAAYFRKLRKQSNFSAHYKNINRKEIGLNELNSVKCLASRFKRAISRRWEAKVSDLGLSKIGPAILSISNTHVSTAVKDKTSPECFKTFTEVALKCLADKGTERPTMIDVLCNLEHAWQLEVKCEAERAALNSKTGKGLLMVKPATSAYHDKPDSSWS</sequence>
<dbReference type="EMBL" id="EQ973775">
    <property type="protein sequence ID" value="EEF50716.1"/>
    <property type="molecule type" value="Genomic_DNA"/>
</dbReference>
<dbReference type="InParanoid" id="B9REA8"/>
<organism evidence="2 3">
    <name type="scientific">Ricinus communis</name>
    <name type="common">Castor bean</name>
    <dbReference type="NCBI Taxonomy" id="3988"/>
    <lineage>
        <taxon>Eukaryota</taxon>
        <taxon>Viridiplantae</taxon>
        <taxon>Streptophyta</taxon>
        <taxon>Embryophyta</taxon>
        <taxon>Tracheophyta</taxon>
        <taxon>Spermatophyta</taxon>
        <taxon>Magnoliopsida</taxon>
        <taxon>eudicotyledons</taxon>
        <taxon>Gunneridae</taxon>
        <taxon>Pentapetalae</taxon>
        <taxon>rosids</taxon>
        <taxon>fabids</taxon>
        <taxon>Malpighiales</taxon>
        <taxon>Euphorbiaceae</taxon>
        <taxon>Acalyphoideae</taxon>
        <taxon>Acalypheae</taxon>
        <taxon>Ricinus</taxon>
    </lineage>
</organism>